<proteinExistence type="inferred from homology"/>
<protein>
    <submittedName>
        <fullName evidence="6">Uncharacterized protein</fullName>
    </submittedName>
</protein>
<gene>
    <name evidence="6" type="ORF">LTRI10_LOCUS29317</name>
</gene>
<dbReference type="InterPro" id="IPR001087">
    <property type="entry name" value="GDSL"/>
</dbReference>
<dbReference type="GO" id="GO:0016788">
    <property type="term" value="F:hydrolase activity, acting on ester bonds"/>
    <property type="evidence" value="ECO:0007669"/>
    <property type="project" value="InterPro"/>
</dbReference>
<evidence type="ECO:0000256" key="5">
    <source>
        <dbReference type="SAM" id="SignalP"/>
    </source>
</evidence>
<feature type="signal peptide" evidence="5">
    <location>
        <begin position="1"/>
        <end position="26"/>
    </location>
</feature>
<dbReference type="PANTHER" id="PTHR22835">
    <property type="entry name" value="ZINC FINGER FYVE DOMAIN CONTAINING PROTEIN"/>
    <property type="match status" value="1"/>
</dbReference>
<evidence type="ECO:0000313" key="6">
    <source>
        <dbReference type="EMBL" id="CAL1388386.1"/>
    </source>
</evidence>
<dbReference type="Proteomes" id="UP001497516">
    <property type="component" value="Chromosome 5"/>
</dbReference>
<dbReference type="InterPro" id="IPR035669">
    <property type="entry name" value="SGNH_plant_lipase-like"/>
</dbReference>
<keyword evidence="3" id="KW-0378">Hydrolase</keyword>
<reference evidence="6 7" key="1">
    <citation type="submission" date="2024-04" db="EMBL/GenBank/DDBJ databases">
        <authorList>
            <person name="Fracassetti M."/>
        </authorList>
    </citation>
    <scope>NUCLEOTIDE SEQUENCE [LARGE SCALE GENOMIC DNA]</scope>
</reference>
<evidence type="ECO:0000256" key="2">
    <source>
        <dbReference type="ARBA" id="ARBA00022729"/>
    </source>
</evidence>
<keyword evidence="7" id="KW-1185">Reference proteome</keyword>
<accession>A0AAV2EQX5</accession>
<organism evidence="6 7">
    <name type="scientific">Linum trigynum</name>
    <dbReference type="NCBI Taxonomy" id="586398"/>
    <lineage>
        <taxon>Eukaryota</taxon>
        <taxon>Viridiplantae</taxon>
        <taxon>Streptophyta</taxon>
        <taxon>Embryophyta</taxon>
        <taxon>Tracheophyta</taxon>
        <taxon>Spermatophyta</taxon>
        <taxon>Magnoliopsida</taxon>
        <taxon>eudicotyledons</taxon>
        <taxon>Gunneridae</taxon>
        <taxon>Pentapetalae</taxon>
        <taxon>rosids</taxon>
        <taxon>fabids</taxon>
        <taxon>Malpighiales</taxon>
        <taxon>Linaceae</taxon>
        <taxon>Linum</taxon>
    </lineage>
</organism>
<feature type="chain" id="PRO_5043561866" evidence="5">
    <location>
        <begin position="27"/>
        <end position="389"/>
    </location>
</feature>
<dbReference type="PANTHER" id="PTHR22835:SF683">
    <property type="entry name" value="OS05G0506800 PROTEIN"/>
    <property type="match status" value="1"/>
</dbReference>
<dbReference type="EMBL" id="OZ034818">
    <property type="protein sequence ID" value="CAL1388386.1"/>
    <property type="molecule type" value="Genomic_DNA"/>
</dbReference>
<dbReference type="CDD" id="cd01837">
    <property type="entry name" value="SGNH_plant_lipase_like"/>
    <property type="match status" value="1"/>
</dbReference>
<evidence type="ECO:0000313" key="7">
    <source>
        <dbReference type="Proteomes" id="UP001497516"/>
    </source>
</evidence>
<evidence type="ECO:0000256" key="1">
    <source>
        <dbReference type="ARBA" id="ARBA00008668"/>
    </source>
</evidence>
<dbReference type="Gene3D" id="3.40.50.1110">
    <property type="entry name" value="SGNH hydrolase"/>
    <property type="match status" value="1"/>
</dbReference>
<comment type="similarity">
    <text evidence="1">Belongs to the 'GDSL' lipolytic enzyme family.</text>
</comment>
<evidence type="ECO:0000256" key="4">
    <source>
        <dbReference type="ARBA" id="ARBA00023180"/>
    </source>
</evidence>
<dbReference type="Pfam" id="PF00657">
    <property type="entry name" value="Lipase_GDSL"/>
    <property type="match status" value="1"/>
</dbReference>
<keyword evidence="4" id="KW-0325">Glycoprotein</keyword>
<dbReference type="InterPro" id="IPR036514">
    <property type="entry name" value="SGNH_hydro_sf"/>
</dbReference>
<dbReference type="AlphaFoldDB" id="A0AAV2EQX5"/>
<evidence type="ECO:0000256" key="3">
    <source>
        <dbReference type="ARBA" id="ARBA00022801"/>
    </source>
</evidence>
<name>A0AAV2EQX5_9ROSI</name>
<keyword evidence="2 5" id="KW-0732">Signal</keyword>
<sequence length="389" mass="42443">MAAAAAASSALPVLLLFLLPLSFAAGARSPCFTSFFSFGDSITDTGNQMLLAPEGNLPHCCFPPYGETYFGRPSGRCSDGRLIVDFIAEHLGLPLLTPFPGKLHSNDFPLGANFAEGGATALDFHFLAEKGIYNTHTNLSLQVEIDRFKELLATICSSPSECKDYLSKSLILLGEIGGIDYNRAFFEDVASDKIIAIVPYVVAEIGKSVKQLVELGAVTILIPGNLPIGCWPGYLTKFWSPNKEDYDPLSGCLVWYNNFAQHHNKLLQHQIVRLQKLYPHTNLIYGDYFGSATRFHRHPQKFGFTGSAVVACCGGGGPYNYNESLICGNPGSKACAEPSTYVNWDDHHFTEAAYRIVAKDVLEGPFSTPRFNASCLVGRTTDSGRHSSY</sequence>